<sequence>MYPYHLSNNSNVCCISEKKDIKNETDDKVSGNSCYQDKYANKNLDTYHSTGIELKDKLPCNFLNTHTYCELYQNDNYEEKLLFPDVFKLDKSNSINSICDFDDNEPSTSYAVKRPRIEDAVLSTAPNPKKIYPEQRADKEKSFISPSLDFAGQIIKDPNLKNTEQLTQNHAVKKNVTLKFYRRNNLCYTKTNLSIVYRDAIKRIDVDANGLFKKFILEEMGKALKKRNFLKSHPNLSTTYHNIRKYVLGKLSKLLNEDSMDADILISPGMSISDLRSNFISNNNFLKKLRDNCEKIARDVRIASDNYLSHVFQSRIIFKTNDSLNSTNTKISIFPQKDKLIAKLKELIIDTASNLPNSVIREIEKLDQDSIVNALFSNLHGVMVSKSLIKNLNLLFNSNKNKSINGIFDDNLDLFNDLLHKIGNLVRSSCIFHEGIFSLDEPTVEQLSKYLLSDMWGISSKFHDKLKLPAHNTHKTQKLTDDVNLEYNYKKYVVTNISAKEKFQTPKSSLIFTNTALTRSVNIKKEINNDYTHDKTLATSVIKSINQPRHSVVTKEFSLGSYRRINLFSADIISPIYEDAIKKIDIDGNGLFINSVFEELGSSIISMCVTKSSLSISKTYSNVRKYILNKVSPYIRDIINYADVSITHGMYIPEINHNCISNKVFFEKFNEKCDEIVKNIHLIPNDYFLSLIQSNINLGSAGRLKITNRRNKLCSKVKFLITETISNLPNSIGHELRKFKQSEIINGLFSKVHGIHIPKSSIRKMILYFNSNELPNNASDLCFLNNLLTRLLNQITISPVLHKGKMIYIGKYTAELLSKYLLSDVYGISSKLHNKLTPRRISDSPLKGGYEKTVVANTYDDTKLPLLEKPILIPPQKSKWSPDLITSINIYELSLSMIDIDKGDFENYVIDKVSHYPLIKELLTEKEKINFDFSVTYERIKNHILEIFSPFFKEIAEETQKKVKLLHGMTVDELRHAYISNKYFFDKLCVFCNEVIDRIKNRSDSTLVDMIQCRVPLETEVSKVIWIEKSKKIRFYNGIEKILIKNISNIPRIITNVIKLLPNTKLLEGCFSHFCDMYVDNASLLKSKLVFDYIQKKVSDDHLLNRLVDTISTDMINKIEKGNITSKIINSHMVYENLSTYNYIRKLVREKLPALKDKISDPIMIVRNDKIEIADQKTRDTIFDKLKSYLIETTIKSYRDLCIKKYRLYNSKMKSKKLIWENY</sequence>
<proteinExistence type="predicted"/>
<accession>A0A0S4M5L7</accession>
<name>A0A0S4M5L7_9BURK</name>
<organism evidence="1 2">
    <name type="scientific">Candidatus Ichthyocystis hellenicum</name>
    <dbReference type="NCBI Taxonomy" id="1561003"/>
    <lineage>
        <taxon>Bacteria</taxon>
        <taxon>Pseudomonadati</taxon>
        <taxon>Pseudomonadota</taxon>
        <taxon>Betaproteobacteria</taxon>
        <taxon>Burkholderiales</taxon>
        <taxon>Candidatus Ichthyocystis</taxon>
    </lineage>
</organism>
<dbReference type="EMBL" id="LN906597">
    <property type="protein sequence ID" value="CUT18268.1"/>
    <property type="molecule type" value="Genomic_DNA"/>
</dbReference>
<gene>
    <name evidence="1" type="ORF">Ark11_1470</name>
</gene>
<reference evidence="2" key="1">
    <citation type="submission" date="2015-11" db="EMBL/GenBank/DDBJ databases">
        <authorList>
            <person name="Seth-Smith H.M.B."/>
        </authorList>
    </citation>
    <scope>NUCLEOTIDE SEQUENCE [LARGE SCALE GENOMIC DNA]</scope>
    <source>
        <strain evidence="2">2013Ark11</strain>
    </source>
</reference>
<protein>
    <submittedName>
        <fullName evidence="1">Putative coiled coil domain protein</fullName>
    </submittedName>
</protein>
<dbReference type="AlphaFoldDB" id="A0A0S4M5L7"/>
<evidence type="ECO:0000313" key="2">
    <source>
        <dbReference type="Proteomes" id="UP000198651"/>
    </source>
</evidence>
<dbReference type="Proteomes" id="UP000198651">
    <property type="component" value="Chromosome I"/>
</dbReference>
<evidence type="ECO:0000313" key="1">
    <source>
        <dbReference type="EMBL" id="CUT18268.1"/>
    </source>
</evidence>
<dbReference type="RefSeq" id="WP_092490660.1">
    <property type="nucleotide sequence ID" value="NZ_LN906597.1"/>
</dbReference>
<keyword evidence="2" id="KW-1185">Reference proteome</keyword>
<dbReference type="OrthoDB" id="9776369at2"/>